<dbReference type="PANTHER" id="PTHR36617:SF16">
    <property type="entry name" value="OS04G0516500 PROTEIN"/>
    <property type="match status" value="1"/>
</dbReference>
<dbReference type="EMBL" id="PKPP01005183">
    <property type="protein sequence ID" value="PWA61099.1"/>
    <property type="molecule type" value="Genomic_DNA"/>
</dbReference>
<sequence>MLNLEGEIHVTHMAPGFLPKHKTDAQPRRRDSCDTQDLWHHTIDFPKKVDDALQQTSSTCERFLLKHKTDAQPRRRDSCGTQDKWVNGGRGRGLKSSVWGNIRSVGAAIDSLEIPFNNSFVRKVGCGDNSYFWCDKWVNSGLPLMVQFPRLYALERSKDCLIKDRWCLENDIWKGNWDWRASPRGRASSELQSLSSLLDGFVLRPQARDGWRWALSNDGLFTVKHLSSIIDSAYLADCSPVTDLVSGTLGNNFPGYGKTIFNGVCYSVLWHIWAWRNKVVHSKIEERQEELKVDIFSRIQSSTLLWLSNRWRKVVVSPPLFLYSFFSFVCPSP</sequence>
<protein>
    <submittedName>
        <fullName evidence="1">Ribonuclease H protein</fullName>
    </submittedName>
</protein>
<keyword evidence="2" id="KW-1185">Reference proteome</keyword>
<dbReference type="PANTHER" id="PTHR36617">
    <property type="entry name" value="PROTEIN, PUTATIVE-RELATED"/>
    <property type="match status" value="1"/>
</dbReference>
<comment type="caution">
    <text evidence="1">The sequence shown here is derived from an EMBL/GenBank/DDBJ whole genome shotgun (WGS) entry which is preliminary data.</text>
</comment>
<evidence type="ECO:0000313" key="1">
    <source>
        <dbReference type="EMBL" id="PWA61099.1"/>
    </source>
</evidence>
<reference evidence="1 2" key="1">
    <citation type="journal article" date="2018" name="Mol. Plant">
        <title>The genome of Artemisia annua provides insight into the evolution of Asteraceae family and artemisinin biosynthesis.</title>
        <authorList>
            <person name="Shen Q."/>
            <person name="Zhang L."/>
            <person name="Liao Z."/>
            <person name="Wang S."/>
            <person name="Yan T."/>
            <person name="Shi P."/>
            <person name="Liu M."/>
            <person name="Fu X."/>
            <person name="Pan Q."/>
            <person name="Wang Y."/>
            <person name="Lv Z."/>
            <person name="Lu X."/>
            <person name="Zhang F."/>
            <person name="Jiang W."/>
            <person name="Ma Y."/>
            <person name="Chen M."/>
            <person name="Hao X."/>
            <person name="Li L."/>
            <person name="Tang Y."/>
            <person name="Lv G."/>
            <person name="Zhou Y."/>
            <person name="Sun X."/>
            <person name="Brodelius P.E."/>
            <person name="Rose J.K.C."/>
            <person name="Tang K."/>
        </authorList>
    </citation>
    <scope>NUCLEOTIDE SEQUENCE [LARGE SCALE GENOMIC DNA]</scope>
    <source>
        <strain evidence="2">cv. Huhao1</strain>
        <tissue evidence="1">Leaf</tissue>
    </source>
</reference>
<name>A0A2U1MIP8_ARTAN</name>
<proteinExistence type="predicted"/>
<dbReference type="Proteomes" id="UP000245207">
    <property type="component" value="Unassembled WGS sequence"/>
</dbReference>
<dbReference type="OrthoDB" id="1839151at2759"/>
<gene>
    <name evidence="1" type="ORF">CTI12_AA376080</name>
</gene>
<dbReference type="AlphaFoldDB" id="A0A2U1MIP8"/>
<organism evidence="1 2">
    <name type="scientific">Artemisia annua</name>
    <name type="common">Sweet wormwood</name>
    <dbReference type="NCBI Taxonomy" id="35608"/>
    <lineage>
        <taxon>Eukaryota</taxon>
        <taxon>Viridiplantae</taxon>
        <taxon>Streptophyta</taxon>
        <taxon>Embryophyta</taxon>
        <taxon>Tracheophyta</taxon>
        <taxon>Spermatophyta</taxon>
        <taxon>Magnoliopsida</taxon>
        <taxon>eudicotyledons</taxon>
        <taxon>Gunneridae</taxon>
        <taxon>Pentapetalae</taxon>
        <taxon>asterids</taxon>
        <taxon>campanulids</taxon>
        <taxon>Asterales</taxon>
        <taxon>Asteraceae</taxon>
        <taxon>Asteroideae</taxon>
        <taxon>Anthemideae</taxon>
        <taxon>Artemisiinae</taxon>
        <taxon>Artemisia</taxon>
    </lineage>
</organism>
<evidence type="ECO:0000313" key="2">
    <source>
        <dbReference type="Proteomes" id="UP000245207"/>
    </source>
</evidence>
<accession>A0A2U1MIP8</accession>